<dbReference type="GO" id="GO:0016787">
    <property type="term" value="F:hydrolase activity"/>
    <property type="evidence" value="ECO:0007669"/>
    <property type="project" value="UniProtKB-KW"/>
</dbReference>
<dbReference type="PROSITE" id="PS51462">
    <property type="entry name" value="NUDIX"/>
    <property type="match status" value="1"/>
</dbReference>
<comment type="similarity">
    <text evidence="3">Belongs to the Nudix hydrolase family.</text>
</comment>
<reference evidence="5 6" key="1">
    <citation type="submission" date="2018-09" db="EMBL/GenBank/DDBJ databases">
        <authorList>
            <person name="Zhu H."/>
        </authorList>
    </citation>
    <scope>NUCLEOTIDE SEQUENCE [LARGE SCALE GENOMIC DNA]</scope>
    <source>
        <strain evidence="5 6">K2S05-167</strain>
    </source>
</reference>
<feature type="domain" description="Nudix hydrolase" evidence="4">
    <location>
        <begin position="11"/>
        <end position="137"/>
    </location>
</feature>
<sequence>MSQAANQWPTAPHQCAGVILRDDQNCVLTVRQAYGLRLWGVPGGVIDPGETPHTAAVREALEEIGVHVELTGIIGTYLLTGGGWPDIQAYMFTANITAGTPRVVNEREIAALEWRSPADLPSPLLPDVAAALEDLRMGHAGAVRGVTRQLDLSRAPL</sequence>
<dbReference type="Proteomes" id="UP000286287">
    <property type="component" value="Unassembled WGS sequence"/>
</dbReference>
<keyword evidence="2 3" id="KW-0378">Hydrolase</keyword>
<dbReference type="SUPFAM" id="SSF55811">
    <property type="entry name" value="Nudix"/>
    <property type="match status" value="1"/>
</dbReference>
<evidence type="ECO:0000256" key="1">
    <source>
        <dbReference type="ARBA" id="ARBA00001946"/>
    </source>
</evidence>
<comment type="caution">
    <text evidence="5">The sequence shown here is derived from an EMBL/GenBank/DDBJ whole genome shotgun (WGS) entry which is preliminary data.</text>
</comment>
<dbReference type="RefSeq" id="WP_119763640.1">
    <property type="nucleotide sequence ID" value="NZ_QYUJ01000014.1"/>
</dbReference>
<organism evidence="5 6">
    <name type="scientific">Deinococcus cavernae</name>
    <dbReference type="NCBI Taxonomy" id="2320857"/>
    <lineage>
        <taxon>Bacteria</taxon>
        <taxon>Thermotogati</taxon>
        <taxon>Deinococcota</taxon>
        <taxon>Deinococci</taxon>
        <taxon>Deinococcales</taxon>
        <taxon>Deinococcaceae</taxon>
        <taxon>Deinococcus</taxon>
    </lineage>
</organism>
<dbReference type="PANTHER" id="PTHR43046:SF14">
    <property type="entry name" value="MUTT_NUDIX FAMILY PROTEIN"/>
    <property type="match status" value="1"/>
</dbReference>
<dbReference type="InterPro" id="IPR020084">
    <property type="entry name" value="NUDIX_hydrolase_CS"/>
</dbReference>
<dbReference type="InterPro" id="IPR015797">
    <property type="entry name" value="NUDIX_hydrolase-like_dom_sf"/>
</dbReference>
<evidence type="ECO:0000256" key="2">
    <source>
        <dbReference type="ARBA" id="ARBA00022801"/>
    </source>
</evidence>
<evidence type="ECO:0000313" key="5">
    <source>
        <dbReference type="EMBL" id="RJF71969.1"/>
    </source>
</evidence>
<comment type="cofactor">
    <cofactor evidence="1">
        <name>Mg(2+)</name>
        <dbReference type="ChEBI" id="CHEBI:18420"/>
    </cofactor>
</comment>
<dbReference type="PANTHER" id="PTHR43046">
    <property type="entry name" value="GDP-MANNOSE MANNOSYL HYDROLASE"/>
    <property type="match status" value="1"/>
</dbReference>
<protein>
    <submittedName>
        <fullName evidence="5">NUDIX hydrolase</fullName>
    </submittedName>
</protein>
<proteinExistence type="inferred from homology"/>
<dbReference type="Gene3D" id="3.90.79.10">
    <property type="entry name" value="Nucleoside Triphosphate Pyrophosphohydrolase"/>
    <property type="match status" value="1"/>
</dbReference>
<name>A0A418V7C9_9DEIO</name>
<accession>A0A418V7C9</accession>
<dbReference type="Pfam" id="PF00293">
    <property type="entry name" value="NUDIX"/>
    <property type="match status" value="1"/>
</dbReference>
<dbReference type="PRINTS" id="PR00502">
    <property type="entry name" value="NUDIXFAMILY"/>
</dbReference>
<evidence type="ECO:0000256" key="3">
    <source>
        <dbReference type="RuleBase" id="RU003476"/>
    </source>
</evidence>
<gene>
    <name evidence="5" type="ORF">D3875_10760</name>
</gene>
<dbReference type="EMBL" id="QYUJ01000014">
    <property type="protein sequence ID" value="RJF71969.1"/>
    <property type="molecule type" value="Genomic_DNA"/>
</dbReference>
<dbReference type="InterPro" id="IPR020476">
    <property type="entry name" value="Nudix_hydrolase"/>
</dbReference>
<dbReference type="OrthoDB" id="9810648at2"/>
<evidence type="ECO:0000259" key="4">
    <source>
        <dbReference type="PROSITE" id="PS51462"/>
    </source>
</evidence>
<evidence type="ECO:0000313" key="6">
    <source>
        <dbReference type="Proteomes" id="UP000286287"/>
    </source>
</evidence>
<dbReference type="CDD" id="cd02883">
    <property type="entry name" value="NUDIX_Hydrolase"/>
    <property type="match status" value="1"/>
</dbReference>
<dbReference type="PROSITE" id="PS00893">
    <property type="entry name" value="NUDIX_BOX"/>
    <property type="match status" value="1"/>
</dbReference>
<dbReference type="AlphaFoldDB" id="A0A418V7C9"/>
<keyword evidence="6" id="KW-1185">Reference proteome</keyword>
<dbReference type="InterPro" id="IPR000086">
    <property type="entry name" value="NUDIX_hydrolase_dom"/>
</dbReference>